<proteinExistence type="predicted"/>
<keyword evidence="9" id="KW-1185">Reference proteome</keyword>
<protein>
    <submittedName>
        <fullName evidence="3">Uncharacterized protein</fullName>
    </submittedName>
</protein>
<evidence type="ECO:0000313" key="10">
    <source>
        <dbReference type="Proteomes" id="UP000663882"/>
    </source>
</evidence>
<evidence type="ECO:0000313" key="9">
    <source>
        <dbReference type="Proteomes" id="UP000663870"/>
    </source>
</evidence>
<dbReference type="Proteomes" id="UP000663870">
    <property type="component" value="Unassembled WGS sequence"/>
</dbReference>
<dbReference type="Proteomes" id="UP000663864">
    <property type="component" value="Unassembled WGS sequence"/>
</dbReference>
<dbReference type="EMBL" id="CAJOBE010001835">
    <property type="protein sequence ID" value="CAF3778184.1"/>
    <property type="molecule type" value="Genomic_DNA"/>
</dbReference>
<dbReference type="Proteomes" id="UP000663874">
    <property type="component" value="Unassembled WGS sequence"/>
</dbReference>
<dbReference type="AlphaFoldDB" id="A0A814BLZ4"/>
<evidence type="ECO:0000313" key="6">
    <source>
        <dbReference type="EMBL" id="CAF3695700.1"/>
    </source>
</evidence>
<evidence type="ECO:0000313" key="8">
    <source>
        <dbReference type="EMBL" id="CAF4010848.1"/>
    </source>
</evidence>
<evidence type="ECO:0000256" key="1">
    <source>
        <dbReference type="SAM" id="Phobius"/>
    </source>
</evidence>
<dbReference type="EMBL" id="CAJNOU010000167">
    <property type="protein sequence ID" value="CAF0897471.1"/>
    <property type="molecule type" value="Genomic_DNA"/>
</dbReference>
<accession>A0A814BLZ4</accession>
<dbReference type="EMBL" id="CAJOBD010004852">
    <property type="protein sequence ID" value="CAF4010848.1"/>
    <property type="molecule type" value="Genomic_DNA"/>
</dbReference>
<dbReference type="Proteomes" id="UP000663823">
    <property type="component" value="Unassembled WGS sequence"/>
</dbReference>
<feature type="transmembrane region" description="Helical" evidence="1">
    <location>
        <begin position="25"/>
        <end position="50"/>
    </location>
</feature>
<dbReference type="Proteomes" id="UP000663882">
    <property type="component" value="Unassembled WGS sequence"/>
</dbReference>
<keyword evidence="1" id="KW-1133">Transmembrane helix</keyword>
<gene>
    <name evidence="7" type="ORF">FNK824_LOCUS13764</name>
    <name evidence="8" type="ORF">JBS370_LOCUS26830</name>
    <name evidence="4" type="ORF">JXQ802_LOCUS10915</name>
    <name evidence="6" type="ORF">OTI717_LOCUS12186</name>
    <name evidence="3" type="ORF">RFH988_LOCUS10506</name>
    <name evidence="2" type="ORF">SEV965_LOCUS5457</name>
    <name evidence="5" type="ORF">ZHD862_LOCUS30913</name>
</gene>
<dbReference type="EMBL" id="CAJNOT010003002">
    <property type="protein sequence ID" value="CAF1357864.1"/>
    <property type="molecule type" value="Genomic_DNA"/>
</dbReference>
<name>A0A814BLZ4_9BILA</name>
<dbReference type="Proteomes" id="UP000663836">
    <property type="component" value="Unassembled WGS sequence"/>
</dbReference>
<evidence type="ECO:0000313" key="4">
    <source>
        <dbReference type="EMBL" id="CAF0936263.1"/>
    </source>
</evidence>
<dbReference type="EMBL" id="CAJOAX010001209">
    <property type="protein sequence ID" value="CAF3695700.1"/>
    <property type="molecule type" value="Genomic_DNA"/>
</dbReference>
<feature type="transmembrane region" description="Helical" evidence="1">
    <location>
        <begin position="62"/>
        <end position="85"/>
    </location>
</feature>
<keyword evidence="1" id="KW-0472">Membrane</keyword>
<reference evidence="3" key="1">
    <citation type="submission" date="2021-02" db="EMBL/GenBank/DDBJ databases">
        <authorList>
            <person name="Nowell W R."/>
        </authorList>
    </citation>
    <scope>NUCLEOTIDE SEQUENCE</scope>
</reference>
<dbReference type="OrthoDB" id="10039173at2759"/>
<comment type="caution">
    <text evidence="3">The sequence shown here is derived from an EMBL/GenBank/DDBJ whole genome shotgun (WGS) entry which is preliminary data.</text>
</comment>
<organism evidence="3 10">
    <name type="scientific">Rotaria sordida</name>
    <dbReference type="NCBI Taxonomy" id="392033"/>
    <lineage>
        <taxon>Eukaryota</taxon>
        <taxon>Metazoa</taxon>
        <taxon>Spiralia</taxon>
        <taxon>Gnathifera</taxon>
        <taxon>Rotifera</taxon>
        <taxon>Eurotatoria</taxon>
        <taxon>Bdelloidea</taxon>
        <taxon>Philodinida</taxon>
        <taxon>Philodinidae</taxon>
        <taxon>Rotaria</taxon>
    </lineage>
</organism>
<evidence type="ECO:0000313" key="3">
    <source>
        <dbReference type="EMBL" id="CAF0930408.1"/>
    </source>
</evidence>
<evidence type="ECO:0000313" key="2">
    <source>
        <dbReference type="EMBL" id="CAF0897471.1"/>
    </source>
</evidence>
<dbReference type="EMBL" id="CAJNOO010000394">
    <property type="protein sequence ID" value="CAF0930408.1"/>
    <property type="molecule type" value="Genomic_DNA"/>
</dbReference>
<dbReference type="EMBL" id="CAJNOL010000212">
    <property type="protein sequence ID" value="CAF0936263.1"/>
    <property type="molecule type" value="Genomic_DNA"/>
</dbReference>
<evidence type="ECO:0000313" key="5">
    <source>
        <dbReference type="EMBL" id="CAF1357864.1"/>
    </source>
</evidence>
<sequence length="268" mass="31498">MVDMLGDNKNILYQVLAAYRRCYKVWYTIVPIILGIFSLLSLGLLIFLILRLTSIKPSSTIACIIGIVVTGISFFTSTISTIRLLNRHEYYYRQLNLIFDQTTGPIVWRLDGNEWITYLEYVFGPNRSSQFAEIFSSWFCRRKKFARLVTRGYGYIIFIENAIIIDELFIYDLNHILINGSQLITFANQQLVLRIYFLPNIVFKSRNNIHNDIDTMCRQVDLFVPKVLREPEERLEQMTEIINTQSNNNQNAIYNFIKIRDLFRSSIK</sequence>
<evidence type="ECO:0000313" key="7">
    <source>
        <dbReference type="EMBL" id="CAF3778184.1"/>
    </source>
</evidence>
<dbReference type="Proteomes" id="UP000663889">
    <property type="component" value="Unassembled WGS sequence"/>
</dbReference>
<keyword evidence="1" id="KW-0812">Transmembrane</keyword>